<dbReference type="EMBL" id="MIKG01000012">
    <property type="protein sequence ID" value="RAO70456.1"/>
    <property type="molecule type" value="Genomic_DNA"/>
</dbReference>
<dbReference type="AlphaFoldDB" id="A0A364L3S7"/>
<dbReference type="PANTHER" id="PTHR38790">
    <property type="entry name" value="2EXR DOMAIN-CONTAINING PROTEIN-RELATED"/>
    <property type="match status" value="1"/>
</dbReference>
<name>A0A364L3S7_TALAM</name>
<gene>
    <name evidence="2" type="ORF">BHQ10_006468</name>
</gene>
<dbReference type="GeneID" id="63795684"/>
<accession>A0A364L3S7</accession>
<feature type="domain" description="DUF7730" evidence="1">
    <location>
        <begin position="8"/>
        <end position="196"/>
    </location>
</feature>
<evidence type="ECO:0000259" key="1">
    <source>
        <dbReference type="Pfam" id="PF24864"/>
    </source>
</evidence>
<evidence type="ECO:0000313" key="3">
    <source>
        <dbReference type="Proteomes" id="UP000249363"/>
    </source>
</evidence>
<comment type="caution">
    <text evidence="2">The sequence shown here is derived from an EMBL/GenBank/DDBJ whole genome shotgun (WGS) entry which is preliminary data.</text>
</comment>
<keyword evidence="3" id="KW-1185">Reference proteome</keyword>
<sequence>MDTVTFPLRELPLEIRRLIYYHYFFRDGIMCQISSIPPPYIKPLGEQHVGEQRLQATAPSSCTGFQATLRSNIDAMSILLACHQTYDESLDVLYSNAVFHIDDLKALRQFLDLSLRSGTDIFVRSIYFDWVSFVWFDYGSQIAVQAYVDEYWYPVAQRFSEMRGLRDLWVAIQPGKMYKTAYDFENIDYFQPLRRIPTLRFVLERHD</sequence>
<proteinExistence type="predicted"/>
<organism evidence="2 3">
    <name type="scientific">Talaromyces amestolkiae</name>
    <dbReference type="NCBI Taxonomy" id="1196081"/>
    <lineage>
        <taxon>Eukaryota</taxon>
        <taxon>Fungi</taxon>
        <taxon>Dikarya</taxon>
        <taxon>Ascomycota</taxon>
        <taxon>Pezizomycotina</taxon>
        <taxon>Eurotiomycetes</taxon>
        <taxon>Eurotiomycetidae</taxon>
        <taxon>Eurotiales</taxon>
        <taxon>Trichocomaceae</taxon>
        <taxon>Talaromyces</taxon>
        <taxon>Talaromyces sect. Talaromyces</taxon>
    </lineage>
</organism>
<dbReference type="Proteomes" id="UP000249363">
    <property type="component" value="Unassembled WGS sequence"/>
</dbReference>
<reference evidence="2 3" key="1">
    <citation type="journal article" date="2017" name="Biotechnol. Biofuels">
        <title>Differential beta-glucosidase expression as a function of carbon source availability in Talaromyces amestolkiae: a genomic and proteomic approach.</title>
        <authorList>
            <person name="de Eugenio L.I."/>
            <person name="Mendez-Liter J.A."/>
            <person name="Nieto-Dominguez M."/>
            <person name="Alonso L."/>
            <person name="Gil-Munoz J."/>
            <person name="Barriuso J."/>
            <person name="Prieto A."/>
            <person name="Martinez M.J."/>
        </authorList>
    </citation>
    <scope>NUCLEOTIDE SEQUENCE [LARGE SCALE GENOMIC DNA]</scope>
    <source>
        <strain evidence="2 3">CIB</strain>
    </source>
</reference>
<evidence type="ECO:0000313" key="2">
    <source>
        <dbReference type="EMBL" id="RAO70456.1"/>
    </source>
</evidence>
<dbReference type="RefSeq" id="XP_040734972.1">
    <property type="nucleotide sequence ID" value="XM_040879057.1"/>
</dbReference>
<dbReference type="Pfam" id="PF24864">
    <property type="entry name" value="DUF7730"/>
    <property type="match status" value="1"/>
</dbReference>
<protein>
    <recommendedName>
        <fullName evidence="1">DUF7730 domain-containing protein</fullName>
    </recommendedName>
</protein>
<dbReference type="InterPro" id="IPR056632">
    <property type="entry name" value="DUF7730"/>
</dbReference>